<dbReference type="Gene3D" id="3.60.10.10">
    <property type="entry name" value="Endonuclease/exonuclease/phosphatase"/>
    <property type="match status" value="1"/>
</dbReference>
<dbReference type="EMBL" id="UZAF01017701">
    <property type="protein sequence ID" value="VDO44158.1"/>
    <property type="molecule type" value="Genomic_DNA"/>
</dbReference>
<evidence type="ECO:0000313" key="2">
    <source>
        <dbReference type="Proteomes" id="UP000268014"/>
    </source>
</evidence>
<name>A0A0N4WL92_HAEPC</name>
<gene>
    <name evidence="1" type="ORF">HPLM_LOCUS11898</name>
</gene>
<dbReference type="AlphaFoldDB" id="A0A0N4WL92"/>
<dbReference type="WBParaSite" id="HPLM_0001190601-mRNA-1">
    <property type="protein sequence ID" value="HPLM_0001190601-mRNA-1"/>
    <property type="gene ID" value="HPLM_0001190601"/>
</dbReference>
<accession>A0A0N4WL92</accession>
<proteinExistence type="predicted"/>
<dbReference type="Proteomes" id="UP000268014">
    <property type="component" value="Unassembled WGS sequence"/>
</dbReference>
<evidence type="ECO:0000313" key="1">
    <source>
        <dbReference type="EMBL" id="VDO44158.1"/>
    </source>
</evidence>
<evidence type="ECO:0000313" key="3">
    <source>
        <dbReference type="WBParaSite" id="HPLM_0001190601-mRNA-1"/>
    </source>
</evidence>
<dbReference type="OMA" id="TDWNEQR"/>
<organism evidence="3">
    <name type="scientific">Haemonchus placei</name>
    <name type="common">Barber's pole worm</name>
    <dbReference type="NCBI Taxonomy" id="6290"/>
    <lineage>
        <taxon>Eukaryota</taxon>
        <taxon>Metazoa</taxon>
        <taxon>Ecdysozoa</taxon>
        <taxon>Nematoda</taxon>
        <taxon>Chromadorea</taxon>
        <taxon>Rhabditida</taxon>
        <taxon>Rhabditina</taxon>
        <taxon>Rhabditomorpha</taxon>
        <taxon>Strongyloidea</taxon>
        <taxon>Trichostrongylidae</taxon>
        <taxon>Haemonchus</taxon>
    </lineage>
</organism>
<sequence length="112" mass="13139">MNIDSYKSLTAQIGRLRLRRYGSTPALTIFVVYAPTSSYEEEELNSFYVDLERLYREDHTFFKVIVGDFNAKFGPRRTGNELVIELTDWNEQRERLPEFILSTHSIHGNSLF</sequence>
<dbReference type="SUPFAM" id="SSF56219">
    <property type="entry name" value="DNase I-like"/>
    <property type="match status" value="1"/>
</dbReference>
<keyword evidence="2" id="KW-1185">Reference proteome</keyword>
<dbReference type="InterPro" id="IPR036691">
    <property type="entry name" value="Endo/exonu/phosph_ase_sf"/>
</dbReference>
<reference evidence="3" key="1">
    <citation type="submission" date="2017-02" db="UniProtKB">
        <authorList>
            <consortium name="WormBaseParasite"/>
        </authorList>
    </citation>
    <scope>IDENTIFICATION</scope>
</reference>
<dbReference type="OrthoDB" id="5830544at2759"/>
<protein>
    <submittedName>
        <fullName evidence="3">Endo/exonuclease/phosphatase domain-containing protein</fullName>
    </submittedName>
</protein>
<dbReference type="STRING" id="6290.A0A0N4WL92"/>
<reference evidence="1 2" key="2">
    <citation type="submission" date="2018-11" db="EMBL/GenBank/DDBJ databases">
        <authorList>
            <consortium name="Pathogen Informatics"/>
        </authorList>
    </citation>
    <scope>NUCLEOTIDE SEQUENCE [LARGE SCALE GENOMIC DNA]</scope>
    <source>
        <strain evidence="1 2">MHpl1</strain>
    </source>
</reference>